<sequence length="173" mass="19909">MPIVSQRNRSKRLEDLKTGLRELSLGEVIDQHLAYRCNVSALQCYTSSETGGPLPASWDADSAPEIVPLWECDLSLLALRDEEFVEIDYEALEDLTVIARSEQGMFAYLFFYLIEDLGGSQCFKQGNQEYDSLLRLNSQLRFEHLEDILNFQRQYGSEINCRDLLLNYTRSIP</sequence>
<dbReference type="AlphaFoldDB" id="A0A518FH03"/>
<proteinExistence type="predicted"/>
<evidence type="ECO:0000313" key="2">
    <source>
        <dbReference type="Proteomes" id="UP000320839"/>
    </source>
</evidence>
<reference evidence="1 2" key="1">
    <citation type="submission" date="2019-02" db="EMBL/GenBank/DDBJ databases">
        <title>Deep-cultivation of Planctomycetes and their phenomic and genomic characterization uncovers novel biology.</title>
        <authorList>
            <person name="Wiegand S."/>
            <person name="Jogler M."/>
            <person name="Boedeker C."/>
            <person name="Pinto D."/>
            <person name="Vollmers J."/>
            <person name="Rivas-Marin E."/>
            <person name="Kohn T."/>
            <person name="Peeters S.H."/>
            <person name="Heuer A."/>
            <person name="Rast P."/>
            <person name="Oberbeckmann S."/>
            <person name="Bunk B."/>
            <person name="Jeske O."/>
            <person name="Meyerdierks A."/>
            <person name="Storesund J.E."/>
            <person name="Kallscheuer N."/>
            <person name="Luecker S."/>
            <person name="Lage O.M."/>
            <person name="Pohl T."/>
            <person name="Merkel B.J."/>
            <person name="Hornburger P."/>
            <person name="Mueller R.-W."/>
            <person name="Bruemmer F."/>
            <person name="Labrenz M."/>
            <person name="Spormann A.M."/>
            <person name="Op den Camp H."/>
            <person name="Overmann J."/>
            <person name="Amann R."/>
            <person name="Jetten M.S.M."/>
            <person name="Mascher T."/>
            <person name="Medema M.H."/>
            <person name="Devos D.P."/>
            <person name="Kaster A.-K."/>
            <person name="Ovreas L."/>
            <person name="Rohde M."/>
            <person name="Galperin M.Y."/>
            <person name="Jogler C."/>
        </authorList>
    </citation>
    <scope>NUCLEOTIDE SEQUENCE [LARGE SCALE GENOMIC DNA]</scope>
    <source>
        <strain evidence="1 2">Pan153</strain>
    </source>
</reference>
<organism evidence="1 2">
    <name type="scientific">Gimesia panareensis</name>
    <dbReference type="NCBI Taxonomy" id="2527978"/>
    <lineage>
        <taxon>Bacteria</taxon>
        <taxon>Pseudomonadati</taxon>
        <taxon>Planctomycetota</taxon>
        <taxon>Planctomycetia</taxon>
        <taxon>Planctomycetales</taxon>
        <taxon>Planctomycetaceae</taxon>
        <taxon>Gimesia</taxon>
    </lineage>
</organism>
<accession>A0A518FH03</accession>
<gene>
    <name evidence="1" type="ORF">Pan153_02330</name>
</gene>
<protein>
    <submittedName>
        <fullName evidence="1">Uncharacterized protein</fullName>
    </submittedName>
</protein>
<name>A0A518FH03_9PLAN</name>
<dbReference type="Proteomes" id="UP000320839">
    <property type="component" value="Chromosome"/>
</dbReference>
<dbReference type="EMBL" id="CP036317">
    <property type="protein sequence ID" value="QDV15617.1"/>
    <property type="molecule type" value="Genomic_DNA"/>
</dbReference>
<evidence type="ECO:0000313" key="1">
    <source>
        <dbReference type="EMBL" id="QDV15617.1"/>
    </source>
</evidence>